<dbReference type="PIRSF" id="PIRSF000398">
    <property type="entry name" value="M_m6A_EcoRV"/>
    <property type="match status" value="1"/>
</dbReference>
<dbReference type="InterPro" id="IPR029063">
    <property type="entry name" value="SAM-dependent_MTases_sf"/>
</dbReference>
<sequence length="270" mass="30764">MKKEKSVSALPPAPYIGGKRNLASVLTRLISRIEHRVYIEPFVGMGGVFFRRKTAAQVEVINDYNGEVANLFRVLQRHLIPLTDMLRWQITSRAHFDRLKVTDPVALTDLERAVRFLYLQRIAYAGQVRGQHFSPATRSSRFDVRKLVPMLEDVHQRLAGVTIECRPYSDILTRYDRPDVLFYLDPPYFGTEDYYDAPFTPDDFGRLADLLAHLKGAFVLSINDQPEVRDIFRAFEAVPVVTRWSSGTGSGKLPLRGELVISNRALTDPV</sequence>
<keyword evidence="8" id="KW-1185">Reference proteome</keyword>
<dbReference type="Pfam" id="PF02086">
    <property type="entry name" value="MethyltransfD12"/>
    <property type="match status" value="1"/>
</dbReference>
<evidence type="ECO:0000256" key="2">
    <source>
        <dbReference type="ARBA" id="ARBA00011900"/>
    </source>
</evidence>
<evidence type="ECO:0000313" key="7">
    <source>
        <dbReference type="EMBL" id="NHO33346.1"/>
    </source>
</evidence>
<evidence type="ECO:0000256" key="4">
    <source>
        <dbReference type="ARBA" id="ARBA00022679"/>
    </source>
</evidence>
<name>A0ABX0KB14_9PROT</name>
<dbReference type="GO" id="GO:0008168">
    <property type="term" value="F:methyltransferase activity"/>
    <property type="evidence" value="ECO:0007669"/>
    <property type="project" value="UniProtKB-KW"/>
</dbReference>
<dbReference type="InterPro" id="IPR012327">
    <property type="entry name" value="MeTrfase_D12"/>
</dbReference>
<dbReference type="SUPFAM" id="SSF53335">
    <property type="entry name" value="S-adenosyl-L-methionine-dependent methyltransferases"/>
    <property type="match status" value="1"/>
</dbReference>
<dbReference type="Gene3D" id="3.40.50.150">
    <property type="entry name" value="Vaccinia Virus protein VP39"/>
    <property type="match status" value="1"/>
</dbReference>
<dbReference type="Proteomes" id="UP000615326">
    <property type="component" value="Unassembled WGS sequence"/>
</dbReference>
<evidence type="ECO:0000256" key="3">
    <source>
        <dbReference type="ARBA" id="ARBA00022603"/>
    </source>
</evidence>
<organism evidence="7 8">
    <name type="scientific">Acetobacter fallax</name>
    <dbReference type="NCBI Taxonomy" id="1737473"/>
    <lineage>
        <taxon>Bacteria</taxon>
        <taxon>Pseudomonadati</taxon>
        <taxon>Pseudomonadota</taxon>
        <taxon>Alphaproteobacteria</taxon>
        <taxon>Acetobacterales</taxon>
        <taxon>Acetobacteraceae</taxon>
        <taxon>Acetobacter</taxon>
    </lineage>
</organism>
<comment type="catalytic activity">
    <reaction evidence="6">
        <text>a 2'-deoxyadenosine in DNA + S-adenosyl-L-methionine = an N(6)-methyl-2'-deoxyadenosine in DNA + S-adenosyl-L-homocysteine + H(+)</text>
        <dbReference type="Rhea" id="RHEA:15197"/>
        <dbReference type="Rhea" id="RHEA-COMP:12418"/>
        <dbReference type="Rhea" id="RHEA-COMP:12419"/>
        <dbReference type="ChEBI" id="CHEBI:15378"/>
        <dbReference type="ChEBI" id="CHEBI:57856"/>
        <dbReference type="ChEBI" id="CHEBI:59789"/>
        <dbReference type="ChEBI" id="CHEBI:90615"/>
        <dbReference type="ChEBI" id="CHEBI:90616"/>
        <dbReference type="EC" id="2.1.1.72"/>
    </reaction>
</comment>
<dbReference type="PANTHER" id="PTHR30481:SF4">
    <property type="entry name" value="SITE-SPECIFIC DNA-METHYLTRANSFERASE (ADENINE-SPECIFIC)"/>
    <property type="match status" value="1"/>
</dbReference>
<dbReference type="InterPro" id="IPR023095">
    <property type="entry name" value="Ade_MeTrfase_dom_2"/>
</dbReference>
<dbReference type="GO" id="GO:0032259">
    <property type="term" value="P:methylation"/>
    <property type="evidence" value="ECO:0007669"/>
    <property type="project" value="UniProtKB-KW"/>
</dbReference>
<accession>A0ABX0KB14</accession>
<proteinExistence type="inferred from homology"/>
<dbReference type="PANTHER" id="PTHR30481">
    <property type="entry name" value="DNA ADENINE METHYLASE"/>
    <property type="match status" value="1"/>
</dbReference>
<comment type="caution">
    <text evidence="7">The sequence shown here is derived from an EMBL/GenBank/DDBJ whole genome shotgun (WGS) entry which is preliminary data.</text>
</comment>
<evidence type="ECO:0000313" key="8">
    <source>
        <dbReference type="Proteomes" id="UP000615326"/>
    </source>
</evidence>
<keyword evidence="5" id="KW-0949">S-adenosyl-L-methionine</keyword>
<dbReference type="EMBL" id="WOSW01000025">
    <property type="protein sequence ID" value="NHO33346.1"/>
    <property type="molecule type" value="Genomic_DNA"/>
</dbReference>
<keyword evidence="4" id="KW-0808">Transferase</keyword>
<dbReference type="PRINTS" id="PR00505">
    <property type="entry name" value="D12N6MTFRASE"/>
</dbReference>
<dbReference type="Gene3D" id="1.10.1020.10">
    <property type="entry name" value="Adenine-specific Methyltransferase, Domain 2"/>
    <property type="match status" value="1"/>
</dbReference>
<dbReference type="InterPro" id="IPR012263">
    <property type="entry name" value="M_m6A_EcoRV"/>
</dbReference>
<evidence type="ECO:0000256" key="6">
    <source>
        <dbReference type="ARBA" id="ARBA00047942"/>
    </source>
</evidence>
<evidence type="ECO:0000256" key="5">
    <source>
        <dbReference type="ARBA" id="ARBA00022691"/>
    </source>
</evidence>
<protein>
    <recommendedName>
        <fullName evidence="2">site-specific DNA-methyltransferase (adenine-specific)</fullName>
        <ecNumber evidence="2">2.1.1.72</ecNumber>
    </recommendedName>
</protein>
<dbReference type="EC" id="2.1.1.72" evidence="2"/>
<gene>
    <name evidence="7" type="ORF">GOB84_12375</name>
</gene>
<dbReference type="RefSeq" id="WP_173577867.1">
    <property type="nucleotide sequence ID" value="NZ_WOSW01000025.1"/>
</dbReference>
<evidence type="ECO:0000256" key="1">
    <source>
        <dbReference type="ARBA" id="ARBA00006594"/>
    </source>
</evidence>
<keyword evidence="3 7" id="KW-0489">Methyltransferase</keyword>
<reference evidence="7 8" key="1">
    <citation type="journal article" date="2020" name="Int. J. Syst. Evol. Microbiol.">
        <title>Novel acetic acid bacteria from cider fermentations: Acetobacter conturbans sp. nov. and Acetobacter fallax sp. nov.</title>
        <authorList>
            <person name="Sombolestani A.S."/>
            <person name="Cleenwerck I."/>
            <person name="Cnockaert M."/>
            <person name="Borremans W."/>
            <person name="Wieme A.D."/>
            <person name="De Vuyst L."/>
            <person name="Vandamme P."/>
        </authorList>
    </citation>
    <scope>NUCLEOTIDE SEQUENCE [LARGE SCALE GENOMIC DNA]</scope>
    <source>
        <strain evidence="7 8">LMG 1637</strain>
    </source>
</reference>
<comment type="similarity">
    <text evidence="1">Belongs to the N(4)/N(6)-methyltransferase family.</text>
</comment>